<dbReference type="Gene3D" id="1.10.287.950">
    <property type="entry name" value="Methyl-accepting chemotaxis protein"/>
    <property type="match status" value="1"/>
</dbReference>
<dbReference type="SMART" id="SM00283">
    <property type="entry name" value="MA"/>
    <property type="match status" value="1"/>
</dbReference>
<dbReference type="InterPro" id="IPR047347">
    <property type="entry name" value="YvaQ-like_sensor"/>
</dbReference>
<gene>
    <name evidence="8" type="ORF">RS694_11860</name>
</gene>
<feature type="domain" description="Methyl-accepting transducer" evidence="6">
    <location>
        <begin position="269"/>
        <end position="498"/>
    </location>
</feature>
<keyword evidence="5" id="KW-1133">Transmembrane helix</keyword>
<dbReference type="KEGG" id="rsb:RS694_11860"/>
<dbReference type="EMBL" id="CP019239">
    <property type="protein sequence ID" value="APW43153.1"/>
    <property type="molecule type" value="Genomic_DNA"/>
</dbReference>
<dbReference type="InterPro" id="IPR003660">
    <property type="entry name" value="HAMP_dom"/>
</dbReference>
<evidence type="ECO:0000256" key="5">
    <source>
        <dbReference type="SAM" id="Phobius"/>
    </source>
</evidence>
<feature type="domain" description="HAMP" evidence="7">
    <location>
        <begin position="212"/>
        <end position="264"/>
    </location>
</feature>
<evidence type="ECO:0000256" key="1">
    <source>
        <dbReference type="ARBA" id="ARBA00004370"/>
    </source>
</evidence>
<dbReference type="RefSeq" id="WP_051392037.1">
    <property type="nucleotide sequence ID" value="NZ_CP019239.1"/>
</dbReference>
<dbReference type="Pfam" id="PF00015">
    <property type="entry name" value="MCPsignal"/>
    <property type="match status" value="1"/>
</dbReference>
<keyword evidence="2" id="KW-0488">Methylation</keyword>
<protein>
    <submittedName>
        <fullName evidence="8">Methyl-accepting chemotaxis protein</fullName>
    </submittedName>
</protein>
<feature type="transmembrane region" description="Helical" evidence="5">
    <location>
        <begin position="188"/>
        <end position="211"/>
    </location>
</feature>
<dbReference type="InterPro" id="IPR051310">
    <property type="entry name" value="MCP_chemotaxis"/>
</dbReference>
<dbReference type="Pfam" id="PF00672">
    <property type="entry name" value="HAMP"/>
    <property type="match status" value="1"/>
</dbReference>
<dbReference type="PANTHER" id="PTHR43531">
    <property type="entry name" value="PROTEIN ICFG"/>
    <property type="match status" value="1"/>
</dbReference>
<keyword evidence="5" id="KW-0812">Transmembrane</keyword>
<proteinExistence type="inferred from homology"/>
<dbReference type="InterPro" id="IPR004090">
    <property type="entry name" value="Chemotax_Me-accpt_rcpt"/>
</dbReference>
<dbReference type="PROSITE" id="PS50885">
    <property type="entry name" value="HAMP"/>
    <property type="match status" value="1"/>
</dbReference>
<feature type="transmembrane region" description="Helical" evidence="5">
    <location>
        <begin position="12"/>
        <end position="30"/>
    </location>
</feature>
<dbReference type="GO" id="GO:0007165">
    <property type="term" value="P:signal transduction"/>
    <property type="evidence" value="ECO:0007669"/>
    <property type="project" value="UniProtKB-KW"/>
</dbReference>
<dbReference type="PROSITE" id="PS50111">
    <property type="entry name" value="CHEMOTAXIS_TRANSDUC_2"/>
    <property type="match status" value="1"/>
</dbReference>
<accession>A0A1P8KAX2</accession>
<dbReference type="AlphaFoldDB" id="A0A1P8KAX2"/>
<evidence type="ECO:0000259" key="7">
    <source>
        <dbReference type="PROSITE" id="PS50885"/>
    </source>
</evidence>
<dbReference type="GO" id="GO:0005886">
    <property type="term" value="C:plasma membrane"/>
    <property type="evidence" value="ECO:0007669"/>
    <property type="project" value="TreeGrafter"/>
</dbReference>
<evidence type="ECO:0000256" key="3">
    <source>
        <dbReference type="ARBA" id="ARBA00029447"/>
    </source>
</evidence>
<dbReference type="Proteomes" id="UP000186110">
    <property type="component" value="Chromosome"/>
</dbReference>
<dbReference type="SUPFAM" id="SSF58104">
    <property type="entry name" value="Methyl-accepting chemotaxis protein (MCP) signaling domain"/>
    <property type="match status" value="1"/>
</dbReference>
<comment type="similarity">
    <text evidence="3">Belongs to the methyl-accepting chemotaxis (MCP) protein family.</text>
</comment>
<sequence length="530" mass="56215">MKLNDIRVSHKLWSTILGLLLLLLGVAAYTQYRSGLAMEKALADVQRFEANITNAVRWQGLTETNTERSLASIATTDATVEKFFIDRQTQGSARISEVQTKVREVAVSDIDKQALAKVGDARTTLLNTLKKLPEVKATNDATARRDFALNEFLPTALAYIDALKGFVKAQEDQRDAAKIEAMEARSNATLLGIASAILVVVIAVVMAWALVRSITLPLARAVEVARAISGGDLTQTLQDDRKDEFGELLQALSEMVARLRGLVSEVRHGVESVSTASNEIANGNQDLSARTEQTASNLQETAASMEQLTSTVAQSAETARQANQLATTAASTAARGGEVVGQVVHSMRQISESSTKIADIIGVIDGIAFQTNILALNAAVEAARAGEQGRGFAVVASEVRSLAQRSAQAAKEIKTLIDASVQTVETGSAQVSHAGETMGEIVSSVRRVSDLIGEITASSTEQNDGIGQVNQAVSNLDQMTQQNAALVEESAAAAAAAALRDQAHRLTEVVSVFNVGTPAPKTGLQRIAMV</sequence>
<evidence type="ECO:0000313" key="9">
    <source>
        <dbReference type="Proteomes" id="UP000186110"/>
    </source>
</evidence>
<dbReference type="PANTHER" id="PTHR43531:SF14">
    <property type="entry name" value="METHYL-ACCEPTING CHEMOTAXIS PROTEIN I-RELATED"/>
    <property type="match status" value="1"/>
</dbReference>
<evidence type="ECO:0000259" key="6">
    <source>
        <dbReference type="PROSITE" id="PS50111"/>
    </source>
</evidence>
<keyword evidence="5" id="KW-0472">Membrane</keyword>
<dbReference type="FunFam" id="1.10.287.950:FF:000001">
    <property type="entry name" value="Methyl-accepting chemotaxis sensory transducer"/>
    <property type="match status" value="1"/>
</dbReference>
<comment type="subcellular location">
    <subcellularLocation>
        <location evidence="1">Membrane</location>
    </subcellularLocation>
</comment>
<reference evidence="8 9" key="1">
    <citation type="submission" date="2017-01" db="EMBL/GenBank/DDBJ databases">
        <authorList>
            <person name="Mah S.A."/>
            <person name="Swanson W.J."/>
            <person name="Moy G.W."/>
            <person name="Vacquier V.D."/>
        </authorList>
    </citation>
    <scope>NUCLEOTIDE SEQUENCE [LARGE SCALE GENOMIC DNA]</scope>
    <source>
        <strain evidence="8 9">DSM 22694</strain>
    </source>
</reference>
<evidence type="ECO:0000256" key="2">
    <source>
        <dbReference type="ARBA" id="ARBA00022481"/>
    </source>
</evidence>
<dbReference type="PRINTS" id="PR00260">
    <property type="entry name" value="CHEMTRNSDUCR"/>
</dbReference>
<organism evidence="8 9">
    <name type="scientific">Rhodoferax saidenbachensis</name>
    <dbReference type="NCBI Taxonomy" id="1484693"/>
    <lineage>
        <taxon>Bacteria</taxon>
        <taxon>Pseudomonadati</taxon>
        <taxon>Pseudomonadota</taxon>
        <taxon>Betaproteobacteria</taxon>
        <taxon>Burkholderiales</taxon>
        <taxon>Comamonadaceae</taxon>
        <taxon>Rhodoferax</taxon>
    </lineage>
</organism>
<evidence type="ECO:0000256" key="4">
    <source>
        <dbReference type="PROSITE-ProRule" id="PRU00284"/>
    </source>
</evidence>
<dbReference type="SMART" id="SM00304">
    <property type="entry name" value="HAMP"/>
    <property type="match status" value="1"/>
</dbReference>
<dbReference type="CDD" id="cd11386">
    <property type="entry name" value="MCP_signal"/>
    <property type="match status" value="1"/>
</dbReference>
<dbReference type="CDD" id="cd06225">
    <property type="entry name" value="HAMP"/>
    <property type="match status" value="1"/>
</dbReference>
<keyword evidence="9" id="KW-1185">Reference proteome</keyword>
<evidence type="ECO:0000313" key="8">
    <source>
        <dbReference type="EMBL" id="APW43153.1"/>
    </source>
</evidence>
<keyword evidence="4" id="KW-0807">Transducer</keyword>
<dbReference type="GO" id="GO:0006935">
    <property type="term" value="P:chemotaxis"/>
    <property type="evidence" value="ECO:0007669"/>
    <property type="project" value="InterPro"/>
</dbReference>
<dbReference type="InterPro" id="IPR004089">
    <property type="entry name" value="MCPsignal_dom"/>
</dbReference>
<dbReference type="GO" id="GO:0004888">
    <property type="term" value="F:transmembrane signaling receptor activity"/>
    <property type="evidence" value="ECO:0007669"/>
    <property type="project" value="InterPro"/>
</dbReference>
<dbReference type="STRING" id="1484693.RS694_11860"/>
<dbReference type="CDD" id="cd19411">
    <property type="entry name" value="MCP2201-like_sensor"/>
    <property type="match status" value="1"/>
</dbReference>
<name>A0A1P8KAX2_9BURK</name>
<dbReference type="eggNOG" id="COG0840">
    <property type="taxonomic scope" value="Bacteria"/>
</dbReference>